<evidence type="ECO:0000313" key="3">
    <source>
        <dbReference type="EMBL" id="GAA2241167.1"/>
    </source>
</evidence>
<reference evidence="3 4" key="1">
    <citation type="journal article" date="2019" name="Int. J. Syst. Evol. Microbiol.">
        <title>The Global Catalogue of Microorganisms (GCM) 10K type strain sequencing project: providing services to taxonomists for standard genome sequencing and annotation.</title>
        <authorList>
            <consortium name="The Broad Institute Genomics Platform"/>
            <consortium name="The Broad Institute Genome Sequencing Center for Infectious Disease"/>
            <person name="Wu L."/>
            <person name="Ma J."/>
        </authorList>
    </citation>
    <scope>NUCLEOTIDE SEQUENCE [LARGE SCALE GENOMIC DNA]</scope>
    <source>
        <strain evidence="3 4">JCM 7356</strain>
    </source>
</reference>
<evidence type="ECO:0000256" key="1">
    <source>
        <dbReference type="SAM" id="MobiDB-lite"/>
    </source>
</evidence>
<dbReference type="Proteomes" id="UP001500305">
    <property type="component" value="Unassembled WGS sequence"/>
</dbReference>
<keyword evidence="2" id="KW-0472">Membrane</keyword>
<gene>
    <name evidence="3" type="ORF">GCM10010430_23320</name>
</gene>
<accession>A0ABN3DTA2</accession>
<evidence type="ECO:0000313" key="4">
    <source>
        <dbReference type="Proteomes" id="UP001500305"/>
    </source>
</evidence>
<sequence length="131" mass="13106">MAPPPSPAIGLDLPRCSQTARVVFSFQRWEGIYPAARSRPGSFHRARPGAGGLSPGSRTAPSTVADTRAKRLEVARTACRSGASAARSGVPAAAPATLLCTLAGSSGVLAAGLVTAAAVAAGITLSARRGR</sequence>
<name>A0ABN3DTA2_9ACTN</name>
<keyword evidence="4" id="KW-1185">Reference proteome</keyword>
<dbReference type="EMBL" id="BAAATR010000008">
    <property type="protein sequence ID" value="GAA2241167.1"/>
    <property type="molecule type" value="Genomic_DNA"/>
</dbReference>
<keyword evidence="2" id="KW-0812">Transmembrane</keyword>
<evidence type="ECO:0000256" key="2">
    <source>
        <dbReference type="SAM" id="Phobius"/>
    </source>
</evidence>
<keyword evidence="2" id="KW-1133">Transmembrane helix</keyword>
<protein>
    <submittedName>
        <fullName evidence="3">Uncharacterized protein</fullName>
    </submittedName>
</protein>
<organism evidence="3 4">
    <name type="scientific">Kitasatospora cystarginea</name>
    <dbReference type="NCBI Taxonomy" id="58350"/>
    <lineage>
        <taxon>Bacteria</taxon>
        <taxon>Bacillati</taxon>
        <taxon>Actinomycetota</taxon>
        <taxon>Actinomycetes</taxon>
        <taxon>Kitasatosporales</taxon>
        <taxon>Streptomycetaceae</taxon>
        <taxon>Kitasatospora</taxon>
    </lineage>
</organism>
<feature type="region of interest" description="Disordered" evidence="1">
    <location>
        <begin position="37"/>
        <end position="64"/>
    </location>
</feature>
<proteinExistence type="predicted"/>
<comment type="caution">
    <text evidence="3">The sequence shown here is derived from an EMBL/GenBank/DDBJ whole genome shotgun (WGS) entry which is preliminary data.</text>
</comment>
<feature type="transmembrane region" description="Helical" evidence="2">
    <location>
        <begin position="107"/>
        <end position="127"/>
    </location>
</feature>